<protein>
    <submittedName>
        <fullName evidence="1">Uncharacterized protein</fullName>
    </submittedName>
</protein>
<gene>
    <name evidence="1" type="ORF">L6164_020926</name>
</gene>
<evidence type="ECO:0000313" key="2">
    <source>
        <dbReference type="Proteomes" id="UP000828941"/>
    </source>
</evidence>
<organism evidence="1 2">
    <name type="scientific">Bauhinia variegata</name>
    <name type="common">Purple orchid tree</name>
    <name type="synonym">Phanera variegata</name>
    <dbReference type="NCBI Taxonomy" id="167791"/>
    <lineage>
        <taxon>Eukaryota</taxon>
        <taxon>Viridiplantae</taxon>
        <taxon>Streptophyta</taxon>
        <taxon>Embryophyta</taxon>
        <taxon>Tracheophyta</taxon>
        <taxon>Spermatophyta</taxon>
        <taxon>Magnoliopsida</taxon>
        <taxon>eudicotyledons</taxon>
        <taxon>Gunneridae</taxon>
        <taxon>Pentapetalae</taxon>
        <taxon>rosids</taxon>
        <taxon>fabids</taxon>
        <taxon>Fabales</taxon>
        <taxon>Fabaceae</taxon>
        <taxon>Cercidoideae</taxon>
        <taxon>Cercideae</taxon>
        <taxon>Bauhiniinae</taxon>
        <taxon>Bauhinia</taxon>
    </lineage>
</organism>
<keyword evidence="2" id="KW-1185">Reference proteome</keyword>
<proteinExistence type="predicted"/>
<sequence>MGSTSQNPPSYPDKLDTTLSKLLDGQHTIQQTQTAFQTDLHSLTAKVAFLESKLSHNPSPTNESSSTGFVLPFQSPFLPHNMKLDVPKFDGSDPLGWSFKINQFFDFHRTLEDHKLRIASSTWKEKLSSVSIKLSLSNWQIVLLAFPTPFYLSCFISGLKPEIRCELSLILPPTKNTHKPSLPHLLFFLQKRHLSTNPIFPPLPPRHHYLYHLALPSNDCLLPSFKLVGKKGFAIPVMSNIVLGTNVKKPFMLFAASLEMSEISDKQNPNLTLFLTNPTQPMELTSEALSDHIEAQISFHALMGYSIPRTLRVQVKVGKLDVVILVNGGCTHNFIQEYVAKFLGLTDTPTHSFHVMVGSGHELGCHSFCPQVPITIKDHTYHMDLYLLPLFGADIVLGVQWMKSLGPVLTDYNTLSMKFIRDGHIVELVSQSFDTPSEINYKQIKRMVDNESIVALFHIEASSCPSSVSI</sequence>
<accession>A0ACB9MY36</accession>
<evidence type="ECO:0000313" key="1">
    <source>
        <dbReference type="EMBL" id="KAI4328586.1"/>
    </source>
</evidence>
<comment type="caution">
    <text evidence="1">The sequence shown here is derived from an EMBL/GenBank/DDBJ whole genome shotgun (WGS) entry which is preliminary data.</text>
</comment>
<reference evidence="1 2" key="1">
    <citation type="journal article" date="2022" name="DNA Res.">
        <title>Chromosomal-level genome assembly of the orchid tree Bauhinia variegata (Leguminosae; Cercidoideae) supports the allotetraploid origin hypothesis of Bauhinia.</title>
        <authorList>
            <person name="Zhong Y."/>
            <person name="Chen Y."/>
            <person name="Zheng D."/>
            <person name="Pang J."/>
            <person name="Liu Y."/>
            <person name="Luo S."/>
            <person name="Meng S."/>
            <person name="Qian L."/>
            <person name="Wei D."/>
            <person name="Dai S."/>
            <person name="Zhou R."/>
        </authorList>
    </citation>
    <scope>NUCLEOTIDE SEQUENCE [LARGE SCALE GENOMIC DNA]</scope>
    <source>
        <strain evidence="1">BV-YZ2020</strain>
    </source>
</reference>
<name>A0ACB9MY36_BAUVA</name>
<dbReference type="EMBL" id="CM039433">
    <property type="protein sequence ID" value="KAI4328586.1"/>
    <property type="molecule type" value="Genomic_DNA"/>
</dbReference>
<dbReference type="Proteomes" id="UP000828941">
    <property type="component" value="Chromosome 8"/>
</dbReference>